<feature type="region of interest" description="Disordered" evidence="2">
    <location>
        <begin position="470"/>
        <end position="516"/>
    </location>
</feature>
<dbReference type="PANTHER" id="PTHR43941">
    <property type="entry name" value="STRUCTURAL MAINTENANCE OF CHROMOSOMES PROTEIN 2"/>
    <property type="match status" value="1"/>
</dbReference>
<dbReference type="AlphaFoldDB" id="A0A165WFF5"/>
<feature type="coiled-coil region" evidence="1">
    <location>
        <begin position="748"/>
        <end position="852"/>
    </location>
</feature>
<dbReference type="OrthoDB" id="2593174at2759"/>
<feature type="compositionally biased region" description="Basic and acidic residues" evidence="2">
    <location>
        <begin position="630"/>
        <end position="646"/>
    </location>
</feature>
<name>A0A165WFF5_9AGAM</name>
<dbReference type="GO" id="GO:0007076">
    <property type="term" value="P:mitotic chromosome condensation"/>
    <property type="evidence" value="ECO:0007669"/>
    <property type="project" value="TreeGrafter"/>
</dbReference>
<feature type="compositionally biased region" description="Polar residues" evidence="2">
    <location>
        <begin position="19"/>
        <end position="40"/>
    </location>
</feature>
<dbReference type="Proteomes" id="UP000076532">
    <property type="component" value="Unassembled WGS sequence"/>
</dbReference>
<feature type="compositionally biased region" description="Polar residues" evidence="2">
    <location>
        <begin position="116"/>
        <end position="132"/>
    </location>
</feature>
<gene>
    <name evidence="3" type="ORF">FIBSPDRAFT_922828</name>
</gene>
<feature type="coiled-coil region" evidence="1">
    <location>
        <begin position="885"/>
        <end position="954"/>
    </location>
</feature>
<feature type="region of interest" description="Disordered" evidence="2">
    <location>
        <begin position="958"/>
        <end position="1083"/>
    </location>
</feature>
<feature type="compositionally biased region" description="Basic and acidic residues" evidence="2">
    <location>
        <begin position="470"/>
        <end position="484"/>
    </location>
</feature>
<dbReference type="GO" id="GO:0000793">
    <property type="term" value="C:condensed chromosome"/>
    <property type="evidence" value="ECO:0007669"/>
    <property type="project" value="TreeGrafter"/>
</dbReference>
<dbReference type="PANTHER" id="PTHR43941:SF1">
    <property type="entry name" value="STRUCTURAL MAINTENANCE OF CHROMOSOMES PROTEIN 2"/>
    <property type="match status" value="1"/>
</dbReference>
<feature type="compositionally biased region" description="Low complexity" evidence="2">
    <location>
        <begin position="1049"/>
        <end position="1071"/>
    </location>
</feature>
<keyword evidence="4" id="KW-1185">Reference proteome</keyword>
<feature type="compositionally biased region" description="Basic and acidic residues" evidence="2">
    <location>
        <begin position="670"/>
        <end position="688"/>
    </location>
</feature>
<feature type="region of interest" description="Disordered" evidence="2">
    <location>
        <begin position="625"/>
        <end position="646"/>
    </location>
</feature>
<feature type="compositionally biased region" description="Basic residues" evidence="2">
    <location>
        <begin position="62"/>
        <end position="72"/>
    </location>
</feature>
<feature type="region of interest" description="Disordered" evidence="2">
    <location>
        <begin position="335"/>
        <end position="374"/>
    </location>
</feature>
<evidence type="ECO:0000256" key="2">
    <source>
        <dbReference type="SAM" id="MobiDB-lite"/>
    </source>
</evidence>
<feature type="region of interest" description="Disordered" evidence="2">
    <location>
        <begin position="390"/>
        <end position="441"/>
    </location>
</feature>
<feature type="region of interest" description="Disordered" evidence="2">
    <location>
        <begin position="1"/>
        <end position="187"/>
    </location>
</feature>
<dbReference type="STRING" id="436010.A0A165WFF5"/>
<keyword evidence="1" id="KW-0175">Coiled coil</keyword>
<dbReference type="GO" id="GO:0000785">
    <property type="term" value="C:chromatin"/>
    <property type="evidence" value="ECO:0007669"/>
    <property type="project" value="TreeGrafter"/>
</dbReference>
<evidence type="ECO:0000313" key="3">
    <source>
        <dbReference type="EMBL" id="KZP07608.1"/>
    </source>
</evidence>
<dbReference type="GO" id="GO:0003682">
    <property type="term" value="F:chromatin binding"/>
    <property type="evidence" value="ECO:0007669"/>
    <property type="project" value="TreeGrafter"/>
</dbReference>
<accession>A0A165WFF5</accession>
<reference evidence="3 4" key="1">
    <citation type="journal article" date="2016" name="Mol. Biol. Evol.">
        <title>Comparative Genomics of Early-Diverging Mushroom-Forming Fungi Provides Insights into the Origins of Lignocellulose Decay Capabilities.</title>
        <authorList>
            <person name="Nagy L.G."/>
            <person name="Riley R."/>
            <person name="Tritt A."/>
            <person name="Adam C."/>
            <person name="Daum C."/>
            <person name="Floudas D."/>
            <person name="Sun H."/>
            <person name="Yadav J.S."/>
            <person name="Pangilinan J."/>
            <person name="Larsson K.H."/>
            <person name="Matsuura K."/>
            <person name="Barry K."/>
            <person name="Labutti K."/>
            <person name="Kuo R."/>
            <person name="Ohm R.A."/>
            <person name="Bhattacharya S.S."/>
            <person name="Shirouzu T."/>
            <person name="Yoshinaga Y."/>
            <person name="Martin F.M."/>
            <person name="Grigoriev I.V."/>
            <person name="Hibbett D.S."/>
        </authorList>
    </citation>
    <scope>NUCLEOTIDE SEQUENCE [LARGE SCALE GENOMIC DNA]</scope>
    <source>
        <strain evidence="3 4">CBS 109695</strain>
    </source>
</reference>
<dbReference type="EMBL" id="KV417745">
    <property type="protein sequence ID" value="KZP07608.1"/>
    <property type="molecule type" value="Genomic_DNA"/>
</dbReference>
<feature type="compositionally biased region" description="Polar residues" evidence="2">
    <location>
        <begin position="390"/>
        <end position="403"/>
    </location>
</feature>
<dbReference type="GO" id="GO:0000796">
    <property type="term" value="C:condensin complex"/>
    <property type="evidence" value="ECO:0007669"/>
    <property type="project" value="TreeGrafter"/>
</dbReference>
<proteinExistence type="predicted"/>
<feature type="compositionally biased region" description="Basic and acidic residues" evidence="2">
    <location>
        <begin position="41"/>
        <end position="50"/>
    </location>
</feature>
<feature type="region of interest" description="Disordered" evidence="2">
    <location>
        <begin position="1095"/>
        <end position="1124"/>
    </location>
</feature>
<evidence type="ECO:0000313" key="4">
    <source>
        <dbReference type="Proteomes" id="UP000076532"/>
    </source>
</evidence>
<organism evidence="3 4">
    <name type="scientific">Athelia psychrophila</name>
    <dbReference type="NCBI Taxonomy" id="1759441"/>
    <lineage>
        <taxon>Eukaryota</taxon>
        <taxon>Fungi</taxon>
        <taxon>Dikarya</taxon>
        <taxon>Basidiomycota</taxon>
        <taxon>Agaricomycotina</taxon>
        <taxon>Agaricomycetes</taxon>
        <taxon>Agaricomycetidae</taxon>
        <taxon>Atheliales</taxon>
        <taxon>Atheliaceae</taxon>
        <taxon>Athelia</taxon>
    </lineage>
</organism>
<feature type="compositionally biased region" description="Low complexity" evidence="2">
    <location>
        <begin position="1095"/>
        <end position="1109"/>
    </location>
</feature>
<evidence type="ECO:0000256" key="1">
    <source>
        <dbReference type="SAM" id="Coils"/>
    </source>
</evidence>
<feature type="compositionally biased region" description="Polar residues" evidence="2">
    <location>
        <begin position="507"/>
        <end position="516"/>
    </location>
</feature>
<protein>
    <submittedName>
        <fullName evidence="3">Uncharacterized protein</fullName>
    </submittedName>
</protein>
<feature type="compositionally biased region" description="Polar residues" evidence="2">
    <location>
        <begin position="346"/>
        <end position="359"/>
    </location>
</feature>
<feature type="compositionally biased region" description="Low complexity" evidence="2">
    <location>
        <begin position="1016"/>
        <end position="1027"/>
    </location>
</feature>
<feature type="region of interest" description="Disordered" evidence="2">
    <location>
        <begin position="670"/>
        <end position="691"/>
    </location>
</feature>
<sequence>MWSKISNAMGKSRTDDSQGHSQVHQHPNTSSRSLVSNSDATSHRGADDTAHTSGSPPSSPSKAKKLLRRMSRAHMQPIQVPKYDHEDDKEEETGRSSPFRFPISLPKRVKSHLHLNGNSSQTSLSRPSTDSAPSARPSYDTLRSVHESQDGYSPIEPDENDTARSPYATGSVRSIMRMPKTPGTGQNVRFFSRDAYRAMSPDTSLTSTPQEPITLLDQFQAATMPVGGSASKARRPGIAMDLFTPPKEHSALTTPIPSADLSGIFGADIPPIHPAAENSMLPPFDSSVDNSVAEGGFTSTPHRDHAAGEMFHSMSMVLSDVVEEDQHRDSLAIRQEPQRHLPLHIDTTSNQGQTATPPSSARDVPLPASASSTSASFSFGQTVFYSMSRPNANTPANAPSSGPSSEKSRLSDSSSIFRGGGMGMGVFTRQHRHSGGSVSTMSTTNLVETDINDESAESLALGLAFDESVKAREEQKQRDRDTPDPFRANATTYYTPQTLIPPTPPQSKNGSAAQPSNVIHARAASKEEDVIWSLRTQLALQQELCAQYEIDLSARDALVNSLTERVGTTEKEGERRKGVLRGWKKKVNELERMCRGLQEEVDRSREESFERSVMDEASGEALKSLQQRIGGHERERAEAEKRAEKAEATTARLESVLRLFGGELLLAKDREERREDTEEAVAEERESQRVAQQNWDEERALLIMRGAQVENSRAEIAEELVSVQEIMQQKDNEYGVLQAELEAQWAHTEKGTERIQELERQKVEVEAMLVEEQAHAESMTRAMEAQDVQLADAQAEHAFAQESVARLEENIRQRDAEIVDFSARVVEREITAEQLREEMATLRREHAHLLDEQARVVKDSAGVEDGVRREMEEMVRARAEADVLTGTLKERVAALKEEMERLRRQVHELQQESADKEMSLVQLAKQRAQDKADMDGLNIALDSKQQELELLKRKLGVKGTAGSTPAPAKIANGRRESSSGFATPGIVRPPSALSDIGREGHRGLETPVPIPKALARSVRTNTSTTVTPKAGSGSMGPPSAKASRPSVGTPTPTATRTPTPTAARMARSTSAKPAVSTPSVRRPSTIALEQARIRAGAGASGRKISASSALSELDEKENVDEPARAPMGVVRRRVSEMQIAGA</sequence>